<evidence type="ECO:0000313" key="2">
    <source>
        <dbReference type="EMBL" id="REG81967.1"/>
    </source>
</evidence>
<proteinExistence type="predicted"/>
<dbReference type="RefSeq" id="WP_115898578.1">
    <property type="nucleotide sequence ID" value="NZ_QUNG01000011.1"/>
</dbReference>
<name>A0A3E0DIQ7_9GAMM</name>
<keyword evidence="3" id="KW-1185">Reference proteome</keyword>
<evidence type="ECO:0000313" key="3">
    <source>
        <dbReference type="Proteomes" id="UP000256542"/>
    </source>
</evidence>
<dbReference type="Proteomes" id="UP000256542">
    <property type="component" value="Unassembled WGS sequence"/>
</dbReference>
<reference evidence="2 3" key="1">
    <citation type="submission" date="2018-08" db="EMBL/GenBank/DDBJ databases">
        <title>Genomic Encyclopedia of Type Strains, Phase III (KMG-III): the genomes of soil and plant-associated and newly described type strains.</title>
        <authorList>
            <person name="Whitman W."/>
        </authorList>
    </citation>
    <scope>NUCLEOTIDE SEQUENCE [LARGE SCALE GENOMIC DNA]</scope>
    <source>
        <strain evidence="2 3">CECT 7375</strain>
    </source>
</reference>
<protein>
    <submittedName>
        <fullName evidence="2">Uncharacterized protein DUF2607</fullName>
    </submittedName>
</protein>
<accession>A0A3E0DIQ7</accession>
<feature type="transmembrane region" description="Helical" evidence="1">
    <location>
        <begin position="69"/>
        <end position="88"/>
    </location>
</feature>
<keyword evidence="1" id="KW-0812">Transmembrane</keyword>
<keyword evidence="1" id="KW-1133">Transmembrane helix</keyword>
<dbReference type="EMBL" id="QUNG01000011">
    <property type="protein sequence ID" value="REG81967.1"/>
    <property type="molecule type" value="Genomic_DNA"/>
</dbReference>
<comment type="caution">
    <text evidence="2">The sequence shown here is derived from an EMBL/GenBank/DDBJ whole genome shotgun (WGS) entry which is preliminary data.</text>
</comment>
<sequence>MQKKQQTLVQVLCCVLLVILLGVMSSVHDTDIDEGHHQHHQCEMFHFSQQWLPASEFVWPVVWQAPQRSLPLLVTFFSIVVFISRARAPPSLRSIF</sequence>
<dbReference type="OrthoDB" id="5896938at2"/>
<evidence type="ECO:0000256" key="1">
    <source>
        <dbReference type="SAM" id="Phobius"/>
    </source>
</evidence>
<keyword evidence="1" id="KW-0472">Membrane</keyword>
<organism evidence="2 3">
    <name type="scientific">Marinomonas pollencensis</name>
    <dbReference type="NCBI Taxonomy" id="491954"/>
    <lineage>
        <taxon>Bacteria</taxon>
        <taxon>Pseudomonadati</taxon>
        <taxon>Pseudomonadota</taxon>
        <taxon>Gammaproteobacteria</taxon>
        <taxon>Oceanospirillales</taxon>
        <taxon>Oceanospirillaceae</taxon>
        <taxon>Marinomonas</taxon>
    </lineage>
</organism>
<dbReference type="AlphaFoldDB" id="A0A3E0DIQ7"/>
<gene>
    <name evidence="2" type="ORF">DFP81_11147</name>
</gene>